<dbReference type="EMBL" id="MU129243">
    <property type="protein sequence ID" value="KAF9504282.1"/>
    <property type="molecule type" value="Genomic_DNA"/>
</dbReference>
<dbReference type="Proteomes" id="UP000886523">
    <property type="component" value="Unassembled WGS sequence"/>
</dbReference>
<reference evidence="1" key="1">
    <citation type="journal article" date="2020" name="Nat. Commun.">
        <title>Large-scale genome sequencing of mycorrhizal fungi provides insights into the early evolution of symbiotic traits.</title>
        <authorList>
            <person name="Miyauchi S."/>
            <person name="Kiss E."/>
            <person name="Kuo A."/>
            <person name="Drula E."/>
            <person name="Kohler A."/>
            <person name="Sanchez-Garcia M."/>
            <person name="Morin E."/>
            <person name="Andreopoulos B."/>
            <person name="Barry K.W."/>
            <person name="Bonito G."/>
            <person name="Buee M."/>
            <person name="Carver A."/>
            <person name="Chen C."/>
            <person name="Cichocki N."/>
            <person name="Clum A."/>
            <person name="Culley D."/>
            <person name="Crous P.W."/>
            <person name="Fauchery L."/>
            <person name="Girlanda M."/>
            <person name="Hayes R.D."/>
            <person name="Keri Z."/>
            <person name="LaButti K."/>
            <person name="Lipzen A."/>
            <person name="Lombard V."/>
            <person name="Magnuson J."/>
            <person name="Maillard F."/>
            <person name="Murat C."/>
            <person name="Nolan M."/>
            <person name="Ohm R.A."/>
            <person name="Pangilinan J."/>
            <person name="Pereira M.F."/>
            <person name="Perotto S."/>
            <person name="Peter M."/>
            <person name="Pfister S."/>
            <person name="Riley R."/>
            <person name="Sitrit Y."/>
            <person name="Stielow J.B."/>
            <person name="Szollosi G."/>
            <person name="Zifcakova L."/>
            <person name="Stursova M."/>
            <person name="Spatafora J.W."/>
            <person name="Tedersoo L."/>
            <person name="Vaario L.M."/>
            <person name="Yamada A."/>
            <person name="Yan M."/>
            <person name="Wang P."/>
            <person name="Xu J."/>
            <person name="Bruns T."/>
            <person name="Baldrian P."/>
            <person name="Vilgalys R."/>
            <person name="Dunand C."/>
            <person name="Henrissat B."/>
            <person name="Grigoriev I.V."/>
            <person name="Hibbett D."/>
            <person name="Nagy L.G."/>
            <person name="Martin F.M."/>
        </authorList>
    </citation>
    <scope>NUCLEOTIDE SEQUENCE</scope>
    <source>
        <strain evidence="1">UP504</strain>
    </source>
</reference>
<accession>A0A9P6AEB5</accession>
<evidence type="ECO:0000313" key="2">
    <source>
        <dbReference type="Proteomes" id="UP000886523"/>
    </source>
</evidence>
<comment type="caution">
    <text evidence="1">The sequence shown here is derived from an EMBL/GenBank/DDBJ whole genome shotgun (WGS) entry which is preliminary data.</text>
</comment>
<name>A0A9P6AEB5_9AGAM</name>
<gene>
    <name evidence="1" type="ORF">BS47DRAFT_1401581</name>
</gene>
<evidence type="ECO:0000313" key="1">
    <source>
        <dbReference type="EMBL" id="KAF9504282.1"/>
    </source>
</evidence>
<sequence length="153" mass="16475">MPPPSVDGLSALHLLLSSHSTSPGSITSCLFRPFLGSLDPSHSSESAKPIYTMIQAFFTSLSSILFQSPGGPPGGWGLLVQLCVGAFRAPELQPSNAPACQNSDTFWPQCSSSPPLLPLNIAWDHQILSIRDVCRLVRFVSFTQSVQPIHTMI</sequence>
<dbReference type="AlphaFoldDB" id="A0A9P6AEB5"/>
<protein>
    <submittedName>
        <fullName evidence="1">Uncharacterized protein</fullName>
    </submittedName>
</protein>
<organism evidence="1 2">
    <name type="scientific">Hydnum rufescens UP504</name>
    <dbReference type="NCBI Taxonomy" id="1448309"/>
    <lineage>
        <taxon>Eukaryota</taxon>
        <taxon>Fungi</taxon>
        <taxon>Dikarya</taxon>
        <taxon>Basidiomycota</taxon>
        <taxon>Agaricomycotina</taxon>
        <taxon>Agaricomycetes</taxon>
        <taxon>Cantharellales</taxon>
        <taxon>Hydnaceae</taxon>
        <taxon>Hydnum</taxon>
    </lineage>
</organism>
<keyword evidence="2" id="KW-1185">Reference proteome</keyword>
<proteinExistence type="predicted"/>